<feature type="domain" description="DUF6590" evidence="2">
    <location>
        <begin position="823"/>
        <end position="984"/>
    </location>
</feature>
<evidence type="ECO:0000313" key="3">
    <source>
        <dbReference type="EMBL" id="KAK5952856.1"/>
    </source>
</evidence>
<organism evidence="3 4">
    <name type="scientific">Knufia fluminis</name>
    <dbReference type="NCBI Taxonomy" id="191047"/>
    <lineage>
        <taxon>Eukaryota</taxon>
        <taxon>Fungi</taxon>
        <taxon>Dikarya</taxon>
        <taxon>Ascomycota</taxon>
        <taxon>Pezizomycotina</taxon>
        <taxon>Eurotiomycetes</taxon>
        <taxon>Chaetothyriomycetidae</taxon>
        <taxon>Chaetothyriales</taxon>
        <taxon>Trichomeriaceae</taxon>
        <taxon>Knufia</taxon>
    </lineage>
</organism>
<dbReference type="EMBL" id="JAKLMC020000013">
    <property type="protein sequence ID" value="KAK5952856.1"/>
    <property type="molecule type" value="Genomic_DNA"/>
</dbReference>
<dbReference type="PANTHER" id="PTHR35391">
    <property type="entry name" value="C2H2-TYPE DOMAIN-CONTAINING PROTEIN-RELATED"/>
    <property type="match status" value="1"/>
</dbReference>
<reference evidence="3 4" key="1">
    <citation type="submission" date="2022-12" db="EMBL/GenBank/DDBJ databases">
        <title>Genomic features and morphological characterization of a novel Knufia sp. strain isolated from spacecraft assembly facility.</title>
        <authorList>
            <person name="Teixeira M."/>
            <person name="Chander A.M."/>
            <person name="Stajich J.E."/>
            <person name="Venkateswaran K."/>
        </authorList>
    </citation>
    <scope>NUCLEOTIDE SEQUENCE [LARGE SCALE GENOMIC DNA]</scope>
    <source>
        <strain evidence="3 4">FJI-L2-BK-P2</strain>
    </source>
</reference>
<protein>
    <recommendedName>
        <fullName evidence="2">DUF6590 domain-containing protein</fullName>
    </recommendedName>
</protein>
<feature type="compositionally biased region" description="Polar residues" evidence="1">
    <location>
        <begin position="727"/>
        <end position="738"/>
    </location>
</feature>
<gene>
    <name evidence="3" type="ORF">OHC33_005977</name>
</gene>
<dbReference type="Pfam" id="PF20233">
    <property type="entry name" value="DUF6590"/>
    <property type="match status" value="1"/>
</dbReference>
<name>A0AAN8F7I1_9EURO</name>
<feature type="region of interest" description="Disordered" evidence="1">
    <location>
        <begin position="206"/>
        <end position="237"/>
    </location>
</feature>
<feature type="compositionally biased region" description="Polar residues" evidence="1">
    <location>
        <begin position="635"/>
        <end position="657"/>
    </location>
</feature>
<dbReference type="PANTHER" id="PTHR35391:SF5">
    <property type="entry name" value="DUF6590 DOMAIN-CONTAINING PROTEIN"/>
    <property type="match status" value="1"/>
</dbReference>
<evidence type="ECO:0000313" key="4">
    <source>
        <dbReference type="Proteomes" id="UP001316803"/>
    </source>
</evidence>
<evidence type="ECO:0000256" key="1">
    <source>
        <dbReference type="SAM" id="MobiDB-lite"/>
    </source>
</evidence>
<comment type="caution">
    <text evidence="3">The sequence shown here is derived from an EMBL/GenBank/DDBJ whole genome shotgun (WGS) entry which is preliminary data.</text>
</comment>
<accession>A0AAN8F7I1</accession>
<dbReference type="AlphaFoldDB" id="A0AAN8F7I1"/>
<feature type="region of interest" description="Disordered" evidence="1">
    <location>
        <begin position="617"/>
        <end position="659"/>
    </location>
</feature>
<dbReference type="Proteomes" id="UP001316803">
    <property type="component" value="Unassembled WGS sequence"/>
</dbReference>
<dbReference type="InterPro" id="IPR046497">
    <property type="entry name" value="DUF6590"/>
</dbReference>
<proteinExistence type="predicted"/>
<sequence>MLRFEGERAPWPNPEASCVTSIELCPLNKKLRFWKVQGPALAAYNTIRPKIKQCLTDRGNDLYQGLRESSLPHTIDCYMVGKNKISARPKVVISCDKRLFCENVKAIILQATWWAEFRQEYPAFGGFLSLQCAPRRMAKPGSGIGPLVYTASETTSFCGAPIFFITDTLQPQDGCKSLQATLGNVVYLDGQPFGLAVSHPFARDEHVEHSGSDSESSDPWCYADDSDGESFSGSESTCSLDSDTKSLHGKGSNQIANSTKILQGTPQLLGRVNVQSDGTPSDGLDWAIFPIDSTLASDIDKCHHQVAGTYKSLDGAPVDVKQPEQIAFLNEDAISVFTTGHGRGLVKGTLSAGMSLVCLRGSHDYLSLHNLTMTEEIKAGDCGGWVFDERGNWYGHIVAGFPGTNTAYVAPASRIVQDIQQKSGATVISLAPNEEDIDPSRYHAPLLASLQLKSVPRVISKPAETNKQESMISGRSEPRRSGREKMIQMLSDATAALAVDRSNYSDTLTELARFANQLEELCGEELTNLHIRDEEHTSELDATLLSTIPVAQYLSTIPVAQYPLRSMTPARSDVASRSSIPGRLYARSTASLSVVSEATTVSSNALALAELRNHVDGLDGASETEASEDERGVHTPNSETSTNNSAGLPLRSSNSSEAMRALGKVEGRKLRPSAGDATVIQAGRGRAAQAAQQNAGLDASKGPRALLLDSSFLEATITQLESRTLGGSQTIGDITSQPQSPPRSKLDPRTISASATVPTYVSYEPRVTTQLEPLAVWDMSHPLLPAERQHVGPKAVFSRLPPRLQDQLSAEYKLHVGQHNIDRVFRRGSLIAVLWHENSGFSQRGKASYAQATVAPRSRFVISEQANGEHIYSHIRRFVIVVQRSGYSVGIPVTTYANTGLSKKRMDTSELHAHAIIYSKDKKPETMPGEREFTKSPICVKMSNEQETLSSSSRLYYAKPQSIDHNIKVKHLGHVIDADLPQLLRSFRMEITPEPIMGKAQKI</sequence>
<feature type="region of interest" description="Disordered" evidence="1">
    <location>
        <begin position="463"/>
        <end position="482"/>
    </location>
</feature>
<keyword evidence="4" id="KW-1185">Reference proteome</keyword>
<feature type="region of interest" description="Disordered" evidence="1">
    <location>
        <begin position="727"/>
        <end position="749"/>
    </location>
</feature>
<evidence type="ECO:0000259" key="2">
    <source>
        <dbReference type="Pfam" id="PF20233"/>
    </source>
</evidence>